<sequence>MDARTSEDPHGDPLRDAAEHLLQELQEHFQALTAALNLRMEDMGNRIEDLQKNVNVLMEQAGVGNSPEEQTT</sequence>
<dbReference type="GeneID" id="107154004"/>
<dbReference type="GO" id="GO:0005829">
    <property type="term" value="C:cytosol"/>
    <property type="evidence" value="ECO:0007669"/>
    <property type="project" value="TreeGrafter"/>
</dbReference>
<evidence type="ECO:0000256" key="2">
    <source>
        <dbReference type="ARBA" id="ARBA00023054"/>
    </source>
</evidence>
<dbReference type="Ensembl" id="ENSMMMT00000024631.1">
    <property type="protein sequence ID" value="ENSMMMP00000021710.1"/>
    <property type="gene ID" value="ENSMMMG00000019110.1"/>
</dbReference>
<feature type="coiled-coil region" evidence="4">
    <location>
        <begin position="15"/>
        <end position="60"/>
    </location>
</feature>
<evidence type="ECO:0000313" key="6">
    <source>
        <dbReference type="Proteomes" id="UP000694407"/>
    </source>
</evidence>
<dbReference type="GO" id="GO:0003714">
    <property type="term" value="F:transcription corepressor activity"/>
    <property type="evidence" value="ECO:0007669"/>
    <property type="project" value="InterPro"/>
</dbReference>
<organism evidence="5 6">
    <name type="scientific">Marmota marmota marmota</name>
    <name type="common">Alpine marmot</name>
    <dbReference type="NCBI Taxonomy" id="9994"/>
    <lineage>
        <taxon>Eukaryota</taxon>
        <taxon>Metazoa</taxon>
        <taxon>Chordata</taxon>
        <taxon>Craniata</taxon>
        <taxon>Vertebrata</taxon>
        <taxon>Euteleostomi</taxon>
        <taxon>Mammalia</taxon>
        <taxon>Eutheria</taxon>
        <taxon>Euarchontoglires</taxon>
        <taxon>Glires</taxon>
        <taxon>Rodentia</taxon>
        <taxon>Sciuromorpha</taxon>
        <taxon>Sciuridae</taxon>
        <taxon>Xerinae</taxon>
        <taxon>Marmotini</taxon>
        <taxon>Marmota</taxon>
    </lineage>
</organism>
<protein>
    <recommendedName>
        <fullName evidence="3">Heat shock factor-binding protein 1-like protein 1</fullName>
    </recommendedName>
</protein>
<keyword evidence="6" id="KW-1185">Reference proteome</keyword>
<evidence type="ECO:0000256" key="1">
    <source>
        <dbReference type="ARBA" id="ARBA00006349"/>
    </source>
</evidence>
<dbReference type="InterPro" id="IPR009643">
    <property type="entry name" value="HS1-bd"/>
</dbReference>
<dbReference type="FunFam" id="1.20.5.430:FF:000004">
    <property type="entry name" value="heat shock factor-binding protein 1-like protein 1"/>
    <property type="match status" value="1"/>
</dbReference>
<gene>
    <name evidence="5" type="primary">HSBP1L1</name>
</gene>
<evidence type="ECO:0000313" key="5">
    <source>
        <dbReference type="Ensembl" id="ENSMMMP00000021710.1"/>
    </source>
</evidence>
<dbReference type="Gene3D" id="1.20.5.430">
    <property type="match status" value="1"/>
</dbReference>
<name>A0A8C6A0E6_MARMA</name>
<dbReference type="PANTHER" id="PTHR19424:SF4">
    <property type="entry name" value="HEAT SHOCK FACTOR-BINDING PROTEIN 1-LIKE PROTEIN 1"/>
    <property type="match status" value="1"/>
</dbReference>
<dbReference type="GO" id="GO:0070370">
    <property type="term" value="P:cellular heat acclimation"/>
    <property type="evidence" value="ECO:0007669"/>
    <property type="project" value="TreeGrafter"/>
</dbReference>
<keyword evidence="2 4" id="KW-0175">Coiled coil</keyword>
<evidence type="ECO:0000256" key="3">
    <source>
        <dbReference type="ARBA" id="ARBA00067977"/>
    </source>
</evidence>
<comment type="similarity">
    <text evidence="1">Belongs to the HSBP1 family.</text>
</comment>
<evidence type="ECO:0000256" key="4">
    <source>
        <dbReference type="SAM" id="Coils"/>
    </source>
</evidence>
<reference evidence="5" key="1">
    <citation type="submission" date="2025-08" db="UniProtKB">
        <authorList>
            <consortium name="Ensembl"/>
        </authorList>
    </citation>
    <scope>IDENTIFICATION</scope>
</reference>
<dbReference type="GeneTree" id="ENSGT00550000076117"/>
<accession>A0A8C6A0E6</accession>
<dbReference type="Pfam" id="PF06825">
    <property type="entry name" value="HSBP1"/>
    <property type="match status" value="1"/>
</dbReference>
<dbReference type="RefSeq" id="XP_015355094.1">
    <property type="nucleotide sequence ID" value="XM_015499608.2"/>
</dbReference>
<dbReference type="AlphaFoldDB" id="A0A8C6A0E6"/>
<reference evidence="5" key="2">
    <citation type="submission" date="2025-09" db="UniProtKB">
        <authorList>
            <consortium name="Ensembl"/>
        </authorList>
    </citation>
    <scope>IDENTIFICATION</scope>
</reference>
<dbReference type="Proteomes" id="UP000694407">
    <property type="component" value="Unplaced"/>
</dbReference>
<proteinExistence type="inferred from homology"/>
<dbReference type="CTD" id="440498"/>
<dbReference type="GO" id="GO:0005634">
    <property type="term" value="C:nucleus"/>
    <property type="evidence" value="ECO:0007669"/>
    <property type="project" value="TreeGrafter"/>
</dbReference>
<dbReference type="PANTHER" id="PTHR19424">
    <property type="entry name" value="HEAT SHOCK FACTOR BINDING PROTEIN 1"/>
    <property type="match status" value="1"/>
</dbReference>
<dbReference type="OrthoDB" id="4159489at2759"/>